<accession>A0ABZ0CS52</accession>
<evidence type="ECO:0000313" key="2">
    <source>
        <dbReference type="EMBL" id="WOB07819.1"/>
    </source>
</evidence>
<keyword evidence="3" id="KW-1185">Reference proteome</keyword>
<reference evidence="2 3" key="1">
    <citation type="submission" date="2023-10" db="EMBL/GenBank/DDBJ databases">
        <title>Bacteria for the degradation of biodegradable plastic PBAT(Polybutylene adipate terephthalate).</title>
        <authorList>
            <person name="Weon H.-Y."/>
            <person name="Yeon J."/>
        </authorList>
    </citation>
    <scope>NUCLEOTIDE SEQUENCE [LARGE SCALE GENOMIC DNA]</scope>
    <source>
        <strain evidence="2 3">SBD 7-3</strain>
    </source>
</reference>
<keyword evidence="1" id="KW-0812">Transmembrane</keyword>
<dbReference type="EMBL" id="CP136336">
    <property type="protein sequence ID" value="WOB07819.1"/>
    <property type="molecule type" value="Genomic_DNA"/>
</dbReference>
<organism evidence="2 3">
    <name type="scientific">Piscinibacter gummiphilus</name>
    <dbReference type="NCBI Taxonomy" id="946333"/>
    <lineage>
        <taxon>Bacteria</taxon>
        <taxon>Pseudomonadati</taxon>
        <taxon>Pseudomonadota</taxon>
        <taxon>Betaproteobacteria</taxon>
        <taxon>Burkholderiales</taxon>
        <taxon>Sphaerotilaceae</taxon>
        <taxon>Piscinibacter</taxon>
    </lineage>
</organism>
<feature type="transmembrane region" description="Helical" evidence="1">
    <location>
        <begin position="116"/>
        <end position="135"/>
    </location>
</feature>
<sequence length="216" mass="24049">MTLSTFSRRGTEAMLALMATAVAAYAFIAYGLQPAGASVGEAMQQVYRLNPIVIHTHAFAAGLALLLGPWQFSTRLRTRRPRLHRWIGRTYLLAGIVVGGVSGLLLSRIAQGGWVAQLGFASLAVVWLYTGWRGYRAIRQGERAQHRRWMLRNHALTLAAVSLRIYIPLFLASGVPFEQAYPVIAWLCWVPHLVVAQWWLNRGRTSVAEALPTMAR</sequence>
<dbReference type="RefSeq" id="WP_316700474.1">
    <property type="nucleotide sequence ID" value="NZ_CP136336.1"/>
</dbReference>
<gene>
    <name evidence="2" type="ORF">RXV79_23290</name>
</gene>
<feature type="transmembrane region" description="Helical" evidence="1">
    <location>
        <begin position="156"/>
        <end position="177"/>
    </location>
</feature>
<protein>
    <submittedName>
        <fullName evidence="2">DUF2306 domain-containing protein</fullName>
    </submittedName>
</protein>
<name>A0ABZ0CS52_9BURK</name>
<evidence type="ECO:0000256" key="1">
    <source>
        <dbReference type="SAM" id="Phobius"/>
    </source>
</evidence>
<dbReference type="Proteomes" id="UP001303946">
    <property type="component" value="Chromosome"/>
</dbReference>
<evidence type="ECO:0000313" key="3">
    <source>
        <dbReference type="Proteomes" id="UP001303946"/>
    </source>
</evidence>
<proteinExistence type="predicted"/>
<feature type="transmembrane region" description="Helical" evidence="1">
    <location>
        <begin position="91"/>
        <end position="110"/>
    </location>
</feature>
<dbReference type="InterPro" id="IPR018750">
    <property type="entry name" value="DUF2306_membrane"/>
</dbReference>
<keyword evidence="1" id="KW-0472">Membrane</keyword>
<keyword evidence="1" id="KW-1133">Transmembrane helix</keyword>
<feature type="transmembrane region" description="Helical" evidence="1">
    <location>
        <begin position="12"/>
        <end position="32"/>
    </location>
</feature>
<dbReference type="Pfam" id="PF10067">
    <property type="entry name" value="DUF2306"/>
    <property type="match status" value="1"/>
</dbReference>
<feature type="transmembrane region" description="Helical" evidence="1">
    <location>
        <begin position="183"/>
        <end position="200"/>
    </location>
</feature>
<feature type="transmembrane region" description="Helical" evidence="1">
    <location>
        <begin position="52"/>
        <end position="70"/>
    </location>
</feature>